<gene>
    <name evidence="2" type="ORF">RJ641_029014</name>
</gene>
<feature type="transmembrane region" description="Helical" evidence="1">
    <location>
        <begin position="6"/>
        <end position="26"/>
    </location>
</feature>
<keyword evidence="3" id="KW-1185">Reference proteome</keyword>
<reference evidence="2 3" key="1">
    <citation type="submission" date="2023-12" db="EMBL/GenBank/DDBJ databases">
        <title>A high-quality genome assembly for Dillenia turbinata (Dilleniales).</title>
        <authorList>
            <person name="Chanderbali A."/>
        </authorList>
    </citation>
    <scope>NUCLEOTIDE SEQUENCE [LARGE SCALE GENOMIC DNA]</scope>
    <source>
        <strain evidence="2">LSX21</strain>
        <tissue evidence="2">Leaf</tissue>
    </source>
</reference>
<evidence type="ECO:0000313" key="3">
    <source>
        <dbReference type="Proteomes" id="UP001370490"/>
    </source>
</evidence>
<keyword evidence="1" id="KW-0472">Membrane</keyword>
<sequence length="107" mass="11964">MNGRAYVLIFFFWAVLTIITPTLILWSASAKANLDHDGEIGEGVKARRKLGYFEEHMRMQVPLAPVPAPAEAPELGWDKELNGTTAQAQQPKLKKILVSDQIHHSNE</sequence>
<dbReference type="PANTHER" id="PTHR38396">
    <property type="entry name" value="TRANSMEMBRANE PROTEIN"/>
    <property type="match status" value="1"/>
</dbReference>
<comment type="caution">
    <text evidence="2">The sequence shown here is derived from an EMBL/GenBank/DDBJ whole genome shotgun (WGS) entry which is preliminary data.</text>
</comment>
<dbReference type="PANTHER" id="PTHR38396:SF1">
    <property type="entry name" value="TRANSMEMBRANE PROTEIN"/>
    <property type="match status" value="1"/>
</dbReference>
<organism evidence="2 3">
    <name type="scientific">Dillenia turbinata</name>
    <dbReference type="NCBI Taxonomy" id="194707"/>
    <lineage>
        <taxon>Eukaryota</taxon>
        <taxon>Viridiplantae</taxon>
        <taxon>Streptophyta</taxon>
        <taxon>Embryophyta</taxon>
        <taxon>Tracheophyta</taxon>
        <taxon>Spermatophyta</taxon>
        <taxon>Magnoliopsida</taxon>
        <taxon>eudicotyledons</taxon>
        <taxon>Gunneridae</taxon>
        <taxon>Pentapetalae</taxon>
        <taxon>Dilleniales</taxon>
        <taxon>Dilleniaceae</taxon>
        <taxon>Dillenia</taxon>
    </lineage>
</organism>
<evidence type="ECO:0000313" key="2">
    <source>
        <dbReference type="EMBL" id="KAK6939483.1"/>
    </source>
</evidence>
<keyword evidence="1" id="KW-0812">Transmembrane</keyword>
<proteinExistence type="predicted"/>
<evidence type="ECO:0000256" key="1">
    <source>
        <dbReference type="SAM" id="Phobius"/>
    </source>
</evidence>
<dbReference type="Proteomes" id="UP001370490">
    <property type="component" value="Unassembled WGS sequence"/>
</dbReference>
<dbReference type="AlphaFoldDB" id="A0AAN8ZMB3"/>
<dbReference type="EMBL" id="JBAMMX010000005">
    <property type="protein sequence ID" value="KAK6939483.1"/>
    <property type="molecule type" value="Genomic_DNA"/>
</dbReference>
<protein>
    <submittedName>
        <fullName evidence="2">Uncharacterized protein</fullName>
    </submittedName>
</protein>
<name>A0AAN8ZMB3_9MAGN</name>
<accession>A0AAN8ZMB3</accession>
<keyword evidence="1" id="KW-1133">Transmembrane helix</keyword>